<proteinExistence type="predicted"/>
<evidence type="ECO:0000313" key="3">
    <source>
        <dbReference type="Proteomes" id="UP000279457"/>
    </source>
</evidence>
<reference evidence="2 3" key="1">
    <citation type="submission" date="2018-10" db="EMBL/GenBank/DDBJ databases">
        <title>Draft genome sequence for the type isolate of Erwinia psidii, agent causal of bacterial blight in guava (Psidium guajava) and wilt and die-back of Eucalyptus spp.</title>
        <authorList>
            <person name="Hermenegildo P.S."/>
            <person name="Santos S.A."/>
            <person name="Guimaraes L.M.S."/>
            <person name="Vidigal P.M.P."/>
            <person name="Pereira I.C."/>
            <person name="Badel J.L."/>
            <person name="Alfenas-Zerbini P."/>
            <person name="Ferreira M.A.S.V."/>
            <person name="Alfenas A.C."/>
        </authorList>
    </citation>
    <scope>NUCLEOTIDE SEQUENCE [LARGE SCALE GENOMIC DNA]</scope>
    <source>
        <strain evidence="2 3">IBSBF 435</strain>
    </source>
</reference>
<dbReference type="EMBL" id="RHHM01000004">
    <property type="protein sequence ID" value="RQM38852.1"/>
    <property type="molecule type" value="Genomic_DNA"/>
</dbReference>
<keyword evidence="3" id="KW-1185">Reference proteome</keyword>
<sequence length="89" mass="9406">MNSKFAKSAIKTLAVASVTFFSLQAMASSDVNAFASQVKDQQTLVQESNKTATMIGNDATQIKIAARSRTGLRINPACDDGLPCPPNNS</sequence>
<evidence type="ECO:0000313" key="2">
    <source>
        <dbReference type="EMBL" id="RQM38852.1"/>
    </source>
</evidence>
<organism evidence="2 3">
    <name type="scientific">Erwinia psidii</name>
    <dbReference type="NCBI Taxonomy" id="69224"/>
    <lineage>
        <taxon>Bacteria</taxon>
        <taxon>Pseudomonadati</taxon>
        <taxon>Pseudomonadota</taxon>
        <taxon>Gammaproteobacteria</taxon>
        <taxon>Enterobacterales</taxon>
        <taxon>Erwiniaceae</taxon>
        <taxon>Erwinia</taxon>
    </lineage>
</organism>
<gene>
    <name evidence="2" type="ORF">EB241_06535</name>
</gene>
<name>A0A3N6TUA2_9GAMM</name>
<dbReference type="RefSeq" id="WP_124232375.1">
    <property type="nucleotide sequence ID" value="NZ_RHHM01000004.1"/>
</dbReference>
<dbReference type="Proteomes" id="UP000279457">
    <property type="component" value="Unassembled WGS sequence"/>
</dbReference>
<evidence type="ECO:0000256" key="1">
    <source>
        <dbReference type="SAM" id="SignalP"/>
    </source>
</evidence>
<accession>A0A3N6TUA2</accession>
<protein>
    <submittedName>
        <fullName evidence="2">Uncharacterized protein</fullName>
    </submittedName>
</protein>
<comment type="caution">
    <text evidence="2">The sequence shown here is derived from an EMBL/GenBank/DDBJ whole genome shotgun (WGS) entry which is preliminary data.</text>
</comment>
<feature type="chain" id="PRO_5017948041" evidence="1">
    <location>
        <begin position="28"/>
        <end position="89"/>
    </location>
</feature>
<feature type="signal peptide" evidence="1">
    <location>
        <begin position="1"/>
        <end position="27"/>
    </location>
</feature>
<dbReference type="AlphaFoldDB" id="A0A3N6TUA2"/>
<keyword evidence="1" id="KW-0732">Signal</keyword>